<dbReference type="FunFam" id="3.30.160.60:FF:000193">
    <property type="entry name" value="Zinc finger protein 300"/>
    <property type="match status" value="1"/>
</dbReference>
<evidence type="ECO:0000259" key="11">
    <source>
        <dbReference type="PROSITE" id="PS50157"/>
    </source>
</evidence>
<dbReference type="EMBL" id="JAIWYP010000007">
    <property type="protein sequence ID" value="KAH3794179.1"/>
    <property type="molecule type" value="Genomic_DNA"/>
</dbReference>
<keyword evidence="13" id="KW-1185">Reference proteome</keyword>
<evidence type="ECO:0000256" key="10">
    <source>
        <dbReference type="PROSITE-ProRule" id="PRU00042"/>
    </source>
</evidence>
<dbReference type="InterPro" id="IPR036236">
    <property type="entry name" value="Znf_C2H2_sf"/>
</dbReference>
<evidence type="ECO:0000256" key="9">
    <source>
        <dbReference type="ARBA" id="ARBA00023242"/>
    </source>
</evidence>
<dbReference type="Pfam" id="PF00096">
    <property type="entry name" value="zf-C2H2"/>
    <property type="match status" value="1"/>
</dbReference>
<dbReference type="GO" id="GO:0000981">
    <property type="term" value="F:DNA-binding transcription factor activity, RNA polymerase II-specific"/>
    <property type="evidence" value="ECO:0007669"/>
    <property type="project" value="TreeGrafter"/>
</dbReference>
<keyword evidence="8" id="KW-0804">Transcription</keyword>
<dbReference type="SUPFAM" id="SSF57667">
    <property type="entry name" value="beta-beta-alpha zinc fingers"/>
    <property type="match status" value="1"/>
</dbReference>
<dbReference type="GO" id="GO:0005634">
    <property type="term" value="C:nucleus"/>
    <property type="evidence" value="ECO:0007669"/>
    <property type="project" value="UniProtKB-SubCell"/>
</dbReference>
<dbReference type="AlphaFoldDB" id="A0A9D4J371"/>
<dbReference type="PANTHER" id="PTHR24388">
    <property type="entry name" value="ZINC FINGER PROTEIN"/>
    <property type="match status" value="1"/>
</dbReference>
<dbReference type="Gene3D" id="3.30.160.60">
    <property type="entry name" value="Classic Zinc Finger"/>
    <property type="match status" value="2"/>
</dbReference>
<feature type="domain" description="C2H2-type" evidence="11">
    <location>
        <begin position="9"/>
        <end position="36"/>
    </location>
</feature>
<dbReference type="Proteomes" id="UP000828390">
    <property type="component" value="Unassembled WGS sequence"/>
</dbReference>
<dbReference type="PROSITE" id="PS50157">
    <property type="entry name" value="ZINC_FINGER_C2H2_2"/>
    <property type="match status" value="2"/>
</dbReference>
<evidence type="ECO:0000256" key="2">
    <source>
        <dbReference type="ARBA" id="ARBA00006991"/>
    </source>
</evidence>
<evidence type="ECO:0000313" key="12">
    <source>
        <dbReference type="EMBL" id="KAH3794179.1"/>
    </source>
</evidence>
<sequence length="95" mass="10636">MAASLSRLGLCRICGKAFRSASGLNDHERKHTGVAPYRCCGRMIYSKANLTRHRCAARKETKEFVCETCGRSFAIMADLRAHMTQHQEATLKCDT</sequence>
<proteinExistence type="inferred from homology"/>
<comment type="similarity">
    <text evidence="2">Belongs to the krueppel C2H2-type zinc-finger protein family.</text>
</comment>
<comment type="subcellular location">
    <subcellularLocation>
        <location evidence="1">Nucleus</location>
    </subcellularLocation>
</comment>
<evidence type="ECO:0000256" key="4">
    <source>
        <dbReference type="ARBA" id="ARBA00022737"/>
    </source>
</evidence>
<evidence type="ECO:0000256" key="7">
    <source>
        <dbReference type="ARBA" id="ARBA00023015"/>
    </source>
</evidence>
<reference evidence="12" key="2">
    <citation type="submission" date="2020-11" db="EMBL/GenBank/DDBJ databases">
        <authorList>
            <person name="McCartney M.A."/>
            <person name="Auch B."/>
            <person name="Kono T."/>
            <person name="Mallez S."/>
            <person name="Becker A."/>
            <person name="Gohl D.M."/>
            <person name="Silverstein K.A.T."/>
            <person name="Koren S."/>
            <person name="Bechman K.B."/>
            <person name="Herman A."/>
            <person name="Abrahante J.E."/>
            <person name="Garbe J."/>
        </authorList>
    </citation>
    <scope>NUCLEOTIDE SEQUENCE</scope>
    <source>
        <strain evidence="12">Duluth1</strain>
        <tissue evidence="12">Whole animal</tissue>
    </source>
</reference>
<feature type="domain" description="C2H2-type" evidence="11">
    <location>
        <begin position="64"/>
        <end position="86"/>
    </location>
</feature>
<evidence type="ECO:0000256" key="8">
    <source>
        <dbReference type="ARBA" id="ARBA00023163"/>
    </source>
</evidence>
<dbReference type="GO" id="GO:0008270">
    <property type="term" value="F:zinc ion binding"/>
    <property type="evidence" value="ECO:0007669"/>
    <property type="project" value="UniProtKB-KW"/>
</dbReference>
<comment type="caution">
    <text evidence="12">The sequence shown here is derived from an EMBL/GenBank/DDBJ whole genome shotgun (WGS) entry which is preliminary data.</text>
</comment>
<keyword evidence="6" id="KW-0862">Zinc</keyword>
<dbReference type="GO" id="GO:0000978">
    <property type="term" value="F:RNA polymerase II cis-regulatory region sequence-specific DNA binding"/>
    <property type="evidence" value="ECO:0007669"/>
    <property type="project" value="TreeGrafter"/>
</dbReference>
<keyword evidence="7" id="KW-0805">Transcription regulation</keyword>
<name>A0A9D4J371_DREPO</name>
<keyword evidence="3" id="KW-0479">Metal-binding</keyword>
<dbReference type="InterPro" id="IPR013087">
    <property type="entry name" value="Znf_C2H2_type"/>
</dbReference>
<reference evidence="12" key="1">
    <citation type="journal article" date="2019" name="bioRxiv">
        <title>The Genome of the Zebra Mussel, Dreissena polymorpha: A Resource for Invasive Species Research.</title>
        <authorList>
            <person name="McCartney M.A."/>
            <person name="Auch B."/>
            <person name="Kono T."/>
            <person name="Mallez S."/>
            <person name="Zhang Y."/>
            <person name="Obille A."/>
            <person name="Becker A."/>
            <person name="Abrahante J.E."/>
            <person name="Garbe J."/>
            <person name="Badalamenti J.P."/>
            <person name="Herman A."/>
            <person name="Mangelson H."/>
            <person name="Liachko I."/>
            <person name="Sullivan S."/>
            <person name="Sone E.D."/>
            <person name="Koren S."/>
            <person name="Silverstein K.A.T."/>
            <person name="Beckman K.B."/>
            <person name="Gohl D.M."/>
        </authorList>
    </citation>
    <scope>NUCLEOTIDE SEQUENCE</scope>
    <source>
        <strain evidence="12">Duluth1</strain>
        <tissue evidence="12">Whole animal</tissue>
    </source>
</reference>
<dbReference type="InterPro" id="IPR050527">
    <property type="entry name" value="Snail/Krueppel_Znf"/>
</dbReference>
<accession>A0A9D4J371</accession>
<organism evidence="12 13">
    <name type="scientific">Dreissena polymorpha</name>
    <name type="common">Zebra mussel</name>
    <name type="synonym">Mytilus polymorpha</name>
    <dbReference type="NCBI Taxonomy" id="45954"/>
    <lineage>
        <taxon>Eukaryota</taxon>
        <taxon>Metazoa</taxon>
        <taxon>Spiralia</taxon>
        <taxon>Lophotrochozoa</taxon>
        <taxon>Mollusca</taxon>
        <taxon>Bivalvia</taxon>
        <taxon>Autobranchia</taxon>
        <taxon>Heteroconchia</taxon>
        <taxon>Euheterodonta</taxon>
        <taxon>Imparidentia</taxon>
        <taxon>Neoheterodontei</taxon>
        <taxon>Myida</taxon>
        <taxon>Dreissenoidea</taxon>
        <taxon>Dreissenidae</taxon>
        <taxon>Dreissena</taxon>
    </lineage>
</organism>
<dbReference type="FunFam" id="3.30.160.60:FF:000100">
    <property type="entry name" value="Zinc finger 45-like"/>
    <property type="match status" value="1"/>
</dbReference>
<evidence type="ECO:0000313" key="13">
    <source>
        <dbReference type="Proteomes" id="UP000828390"/>
    </source>
</evidence>
<protein>
    <recommendedName>
        <fullName evidence="11">C2H2-type domain-containing protein</fullName>
    </recommendedName>
</protein>
<dbReference type="PANTHER" id="PTHR24388:SF54">
    <property type="entry name" value="PROTEIN ESCARGOT"/>
    <property type="match status" value="1"/>
</dbReference>
<evidence type="ECO:0000256" key="5">
    <source>
        <dbReference type="ARBA" id="ARBA00022771"/>
    </source>
</evidence>
<evidence type="ECO:0000256" key="6">
    <source>
        <dbReference type="ARBA" id="ARBA00022833"/>
    </source>
</evidence>
<gene>
    <name evidence="12" type="ORF">DPMN_147710</name>
</gene>
<dbReference type="SMART" id="SM00355">
    <property type="entry name" value="ZnF_C2H2"/>
    <property type="match status" value="2"/>
</dbReference>
<dbReference type="Pfam" id="PF13912">
    <property type="entry name" value="zf-C2H2_6"/>
    <property type="match status" value="1"/>
</dbReference>
<evidence type="ECO:0000256" key="3">
    <source>
        <dbReference type="ARBA" id="ARBA00022723"/>
    </source>
</evidence>
<keyword evidence="4" id="KW-0677">Repeat</keyword>
<keyword evidence="9" id="KW-0539">Nucleus</keyword>
<evidence type="ECO:0000256" key="1">
    <source>
        <dbReference type="ARBA" id="ARBA00004123"/>
    </source>
</evidence>
<dbReference type="PROSITE" id="PS00028">
    <property type="entry name" value="ZINC_FINGER_C2H2_1"/>
    <property type="match status" value="2"/>
</dbReference>
<keyword evidence="5 10" id="KW-0863">Zinc-finger</keyword>